<dbReference type="InterPro" id="IPR009057">
    <property type="entry name" value="Homeodomain-like_sf"/>
</dbReference>
<evidence type="ECO:0000256" key="1">
    <source>
        <dbReference type="ARBA" id="ARBA00023015"/>
    </source>
</evidence>
<dbReference type="Proteomes" id="UP000281084">
    <property type="component" value="Unassembled WGS sequence"/>
</dbReference>
<reference evidence="6 7" key="1">
    <citation type="submission" date="2018-09" db="EMBL/GenBank/DDBJ databases">
        <title>The draft genome of Acinetobacter spp. strains.</title>
        <authorList>
            <person name="Qin J."/>
            <person name="Feng Y."/>
            <person name="Zong Z."/>
        </authorList>
    </citation>
    <scope>NUCLEOTIDE SEQUENCE [LARGE SCALE GENOMIC DNA]</scope>
    <source>
        <strain evidence="6 7">WCHAc060002</strain>
    </source>
</reference>
<dbReference type="Gene3D" id="1.10.357.10">
    <property type="entry name" value="Tetracycline Repressor, domain 2"/>
    <property type="match status" value="1"/>
</dbReference>
<sequence length="189" mass="21474">MRYKPEYKQQKRQELLHISGQLAKQNGFAATGVDSFMKAAGVTSGAFYSHFSSKQDLFKALIETELQHSFAHWENNPHQTVAEWVDFELDRYLTPSHLKHADQGCVLPALASEVARANDDIKYTYQQELLRGHALFTQHLGCPDKAWAMLCQLVGAILIARAIPDPSLQQQILQANKTMMRNYLHHLAQ</sequence>
<evidence type="ECO:0000259" key="5">
    <source>
        <dbReference type="PROSITE" id="PS50977"/>
    </source>
</evidence>
<dbReference type="SUPFAM" id="SSF48498">
    <property type="entry name" value="Tetracyclin repressor-like, C-terminal domain"/>
    <property type="match status" value="1"/>
</dbReference>
<comment type="caution">
    <text evidence="6">The sequence shown here is derived from an EMBL/GenBank/DDBJ whole genome shotgun (WGS) entry which is preliminary data.</text>
</comment>
<dbReference type="Gene3D" id="1.10.10.60">
    <property type="entry name" value="Homeodomain-like"/>
    <property type="match status" value="1"/>
</dbReference>
<keyword evidence="2 4" id="KW-0238">DNA-binding</keyword>
<organism evidence="6 7">
    <name type="scientific">Acinetobacter cumulans</name>
    <dbReference type="NCBI Taxonomy" id="2136182"/>
    <lineage>
        <taxon>Bacteria</taxon>
        <taxon>Pseudomonadati</taxon>
        <taxon>Pseudomonadota</taxon>
        <taxon>Gammaproteobacteria</taxon>
        <taxon>Moraxellales</taxon>
        <taxon>Moraxellaceae</taxon>
        <taxon>Acinetobacter</taxon>
    </lineage>
</organism>
<keyword evidence="3" id="KW-0804">Transcription</keyword>
<dbReference type="SUPFAM" id="SSF46689">
    <property type="entry name" value="Homeodomain-like"/>
    <property type="match status" value="1"/>
</dbReference>
<protein>
    <submittedName>
        <fullName evidence="6">TetR/AcrR family transcriptional regulator</fullName>
    </submittedName>
</protein>
<dbReference type="EMBL" id="RAXZ01000034">
    <property type="protein sequence ID" value="RKG48360.1"/>
    <property type="molecule type" value="Genomic_DNA"/>
</dbReference>
<feature type="DNA-binding region" description="H-T-H motif" evidence="4">
    <location>
        <begin position="32"/>
        <end position="51"/>
    </location>
</feature>
<accession>A0A3A8FZ95</accession>
<dbReference type="PANTHER" id="PTHR47506:SF7">
    <property type="entry name" value="TRANSCRIPTIONAL REGULATORY PROTEIN"/>
    <property type="match status" value="1"/>
</dbReference>
<dbReference type="InterPro" id="IPR036271">
    <property type="entry name" value="Tet_transcr_reg_TetR-rel_C_sf"/>
</dbReference>
<keyword evidence="1" id="KW-0805">Transcription regulation</keyword>
<proteinExistence type="predicted"/>
<evidence type="ECO:0000313" key="6">
    <source>
        <dbReference type="EMBL" id="RKG48360.1"/>
    </source>
</evidence>
<dbReference type="InterPro" id="IPR001647">
    <property type="entry name" value="HTH_TetR"/>
</dbReference>
<dbReference type="AlphaFoldDB" id="A0A3A8FZ95"/>
<dbReference type="GO" id="GO:0003677">
    <property type="term" value="F:DNA binding"/>
    <property type="evidence" value="ECO:0007669"/>
    <property type="project" value="UniProtKB-UniRule"/>
</dbReference>
<gene>
    <name evidence="6" type="ORF">D7V64_15380</name>
</gene>
<dbReference type="PROSITE" id="PS50977">
    <property type="entry name" value="HTH_TETR_2"/>
    <property type="match status" value="1"/>
</dbReference>
<name>A0A3A8FZ95_9GAMM</name>
<dbReference type="PRINTS" id="PR00455">
    <property type="entry name" value="HTHTETR"/>
</dbReference>
<evidence type="ECO:0000256" key="3">
    <source>
        <dbReference type="ARBA" id="ARBA00023163"/>
    </source>
</evidence>
<evidence type="ECO:0000256" key="4">
    <source>
        <dbReference type="PROSITE-ProRule" id="PRU00335"/>
    </source>
</evidence>
<dbReference type="PANTHER" id="PTHR47506">
    <property type="entry name" value="TRANSCRIPTIONAL REGULATORY PROTEIN"/>
    <property type="match status" value="1"/>
</dbReference>
<feature type="domain" description="HTH tetR-type" evidence="5">
    <location>
        <begin position="9"/>
        <end position="69"/>
    </location>
</feature>
<evidence type="ECO:0000256" key="2">
    <source>
        <dbReference type="ARBA" id="ARBA00023125"/>
    </source>
</evidence>
<dbReference type="RefSeq" id="WP_120368255.1">
    <property type="nucleotide sequence ID" value="NZ_RAXZ01000034.1"/>
</dbReference>
<evidence type="ECO:0000313" key="7">
    <source>
        <dbReference type="Proteomes" id="UP000281084"/>
    </source>
</evidence>
<dbReference type="Pfam" id="PF00440">
    <property type="entry name" value="TetR_N"/>
    <property type="match status" value="1"/>
</dbReference>